<dbReference type="Proteomes" id="UP000698752">
    <property type="component" value="Unassembled WGS sequence"/>
</dbReference>
<dbReference type="InterPro" id="IPR042100">
    <property type="entry name" value="Bug_dom1"/>
</dbReference>
<dbReference type="Gene3D" id="3.40.190.10">
    <property type="entry name" value="Periplasmic binding protein-like II"/>
    <property type="match status" value="1"/>
</dbReference>
<dbReference type="SUPFAM" id="SSF53850">
    <property type="entry name" value="Periplasmic binding protein-like II"/>
    <property type="match status" value="1"/>
</dbReference>
<accession>A0ABS5EQF3</accession>
<gene>
    <name evidence="2" type="ORF">GXW78_26305</name>
</gene>
<dbReference type="Pfam" id="PF03401">
    <property type="entry name" value="TctC"/>
    <property type="match status" value="1"/>
</dbReference>
<dbReference type="EMBL" id="JAAEDI010000042">
    <property type="protein sequence ID" value="MBR0653195.1"/>
    <property type="molecule type" value="Genomic_DNA"/>
</dbReference>
<dbReference type="RefSeq" id="WP_211871901.1">
    <property type="nucleotide sequence ID" value="NZ_JAAEDI010000042.1"/>
</dbReference>
<comment type="similarity">
    <text evidence="1">Belongs to the UPF0065 (bug) family.</text>
</comment>
<keyword evidence="3" id="KW-1185">Reference proteome</keyword>
<comment type="caution">
    <text evidence="2">The sequence shown here is derived from an EMBL/GenBank/DDBJ whole genome shotgun (WGS) entry which is preliminary data.</text>
</comment>
<dbReference type="InterPro" id="IPR005064">
    <property type="entry name" value="BUG"/>
</dbReference>
<name>A0ABS5EQF3_9PROT</name>
<dbReference type="Gene3D" id="3.40.190.150">
    <property type="entry name" value="Bordetella uptake gene, domain 1"/>
    <property type="match status" value="1"/>
</dbReference>
<evidence type="ECO:0000313" key="2">
    <source>
        <dbReference type="EMBL" id="MBR0653195.1"/>
    </source>
</evidence>
<reference evidence="3" key="1">
    <citation type="journal article" date="2021" name="Syst. Appl. Microbiol.">
        <title>Roseomonas hellenica sp. nov., isolated from roots of wild-growing Alkanna tinctoria.</title>
        <authorList>
            <person name="Rat A."/>
            <person name="Naranjo H.D."/>
            <person name="Lebbe L."/>
            <person name="Cnockaert M."/>
            <person name="Krigas N."/>
            <person name="Grigoriadou K."/>
            <person name="Maloupa E."/>
            <person name="Willems A."/>
        </authorList>
    </citation>
    <scope>NUCLEOTIDE SEQUENCE [LARGE SCALE GENOMIC DNA]</scope>
    <source>
        <strain evidence="3">LMG 31159</strain>
    </source>
</reference>
<sequence length="273" mass="28575">MIAGLLGQRIGQSVVSENRGGAGGTLAAAAVATAPADGYTLLYGTPGQLTILPILMSNLPYDADRDFDPVSLVSRGAYAIAVHPSVQAHTLPELIELARATPSGLPYATAGIGSGPHLAAELLTFMAQIRMTHVPYRGSALALNDVVGGQVPVSFDNFGSQLPLVRAGQLRALAITTSTRSGLMPDLPTISDTLPGYEVSAFGFIAVRSGTPKPIVDRLNDEIQIVLRDPAVEAHATPMGAVPSGTSSEEARRILRGESVKWRQVIQHAGIRL</sequence>
<evidence type="ECO:0000256" key="1">
    <source>
        <dbReference type="ARBA" id="ARBA00006987"/>
    </source>
</evidence>
<evidence type="ECO:0000313" key="3">
    <source>
        <dbReference type="Proteomes" id="UP000698752"/>
    </source>
</evidence>
<proteinExistence type="inferred from homology"/>
<dbReference type="PANTHER" id="PTHR42928:SF5">
    <property type="entry name" value="BLR1237 PROTEIN"/>
    <property type="match status" value="1"/>
</dbReference>
<organism evidence="2 3">
    <name type="scientific">Neoroseomonas terrae</name>
    <dbReference type="NCBI Taxonomy" id="424799"/>
    <lineage>
        <taxon>Bacteria</taxon>
        <taxon>Pseudomonadati</taxon>
        <taxon>Pseudomonadota</taxon>
        <taxon>Alphaproteobacteria</taxon>
        <taxon>Acetobacterales</taxon>
        <taxon>Acetobacteraceae</taxon>
        <taxon>Neoroseomonas</taxon>
    </lineage>
</organism>
<dbReference type="PANTHER" id="PTHR42928">
    <property type="entry name" value="TRICARBOXYLATE-BINDING PROTEIN"/>
    <property type="match status" value="1"/>
</dbReference>
<protein>
    <submittedName>
        <fullName evidence="2">Tripartite tricarboxylate transporter substrate binding protein</fullName>
    </submittedName>
</protein>